<evidence type="ECO:0000313" key="3">
    <source>
        <dbReference type="EMBL" id="MBD7957763.1"/>
    </source>
</evidence>
<dbReference type="RefSeq" id="WP_191718925.1">
    <property type="nucleotide sequence ID" value="NZ_JACSQP010000004.1"/>
</dbReference>
<feature type="domain" description="DUF7882" evidence="2">
    <location>
        <begin position="1"/>
        <end position="94"/>
    </location>
</feature>
<organism evidence="3 4">
    <name type="scientific">Microbacterium pullorum</name>
    <dbReference type="NCBI Taxonomy" id="2762236"/>
    <lineage>
        <taxon>Bacteria</taxon>
        <taxon>Bacillati</taxon>
        <taxon>Actinomycetota</taxon>
        <taxon>Actinomycetes</taxon>
        <taxon>Micrococcales</taxon>
        <taxon>Microbacteriaceae</taxon>
        <taxon>Microbacterium</taxon>
    </lineage>
</organism>
<dbReference type="Proteomes" id="UP000648352">
    <property type="component" value="Unassembled WGS sequence"/>
</dbReference>
<feature type="region of interest" description="Disordered" evidence="1">
    <location>
        <begin position="103"/>
        <end position="130"/>
    </location>
</feature>
<reference evidence="3 4" key="1">
    <citation type="submission" date="2020-08" db="EMBL/GenBank/DDBJ databases">
        <title>A Genomic Blueprint of the Chicken Gut Microbiome.</title>
        <authorList>
            <person name="Gilroy R."/>
            <person name="Ravi A."/>
            <person name="Getino M."/>
            <person name="Pursley I."/>
            <person name="Horton D.L."/>
            <person name="Alikhan N.-F."/>
            <person name="Baker D."/>
            <person name="Gharbi K."/>
            <person name="Hall N."/>
            <person name="Watson M."/>
            <person name="Adriaenssens E.M."/>
            <person name="Foster-Nyarko E."/>
            <person name="Jarju S."/>
            <person name="Secka A."/>
            <person name="Antonio M."/>
            <person name="Oren A."/>
            <person name="Chaudhuri R."/>
            <person name="La Ragione R.M."/>
            <person name="Hildebrand F."/>
            <person name="Pallen M.J."/>
        </authorList>
    </citation>
    <scope>NUCLEOTIDE SEQUENCE [LARGE SCALE GENOMIC DNA]</scope>
    <source>
        <strain evidence="3 4">Sa4CUA7</strain>
    </source>
</reference>
<dbReference type="InterPro" id="IPR057204">
    <property type="entry name" value="DUF7882"/>
</dbReference>
<keyword evidence="4" id="KW-1185">Reference proteome</keyword>
<sequence length="130" mass="14100">MGMLYYGSATTPIHIEDEMLAHLKVVMATKLRRGESFTVTWRHDEHSPAGRTTLWIEPSIPLRFTFDSADPCVLDPALLRDLADEVSRGGSLTLPPLWTPVAASTSTGRHAAASRRPRVPQVAGAAGPRG</sequence>
<evidence type="ECO:0000259" key="2">
    <source>
        <dbReference type="Pfam" id="PF25355"/>
    </source>
</evidence>
<gene>
    <name evidence="3" type="ORF">H9651_08940</name>
</gene>
<accession>A0ABR8S2P0</accession>
<protein>
    <recommendedName>
        <fullName evidence="2">DUF7882 domain-containing protein</fullName>
    </recommendedName>
</protein>
<dbReference type="EMBL" id="JACSQP010000004">
    <property type="protein sequence ID" value="MBD7957763.1"/>
    <property type="molecule type" value="Genomic_DNA"/>
</dbReference>
<evidence type="ECO:0000256" key="1">
    <source>
        <dbReference type="SAM" id="MobiDB-lite"/>
    </source>
</evidence>
<dbReference type="Pfam" id="PF25355">
    <property type="entry name" value="DUF7882"/>
    <property type="match status" value="1"/>
</dbReference>
<name>A0ABR8S2P0_9MICO</name>
<proteinExistence type="predicted"/>
<comment type="caution">
    <text evidence="3">The sequence shown here is derived from an EMBL/GenBank/DDBJ whole genome shotgun (WGS) entry which is preliminary data.</text>
</comment>
<evidence type="ECO:0000313" key="4">
    <source>
        <dbReference type="Proteomes" id="UP000648352"/>
    </source>
</evidence>